<name>A0A0G4EG04_VITBC</name>
<reference evidence="2 3" key="1">
    <citation type="submission" date="2014-11" db="EMBL/GenBank/DDBJ databases">
        <authorList>
            <person name="Zhu J."/>
            <person name="Qi W."/>
            <person name="Song R."/>
        </authorList>
    </citation>
    <scope>NUCLEOTIDE SEQUENCE [LARGE SCALE GENOMIC DNA]</scope>
</reference>
<dbReference type="Gene3D" id="1.25.40.20">
    <property type="entry name" value="Ankyrin repeat-containing domain"/>
    <property type="match status" value="1"/>
</dbReference>
<evidence type="ECO:0000313" key="3">
    <source>
        <dbReference type="Proteomes" id="UP000041254"/>
    </source>
</evidence>
<keyword evidence="3" id="KW-1185">Reference proteome</keyword>
<dbReference type="PhylomeDB" id="A0A0G4EG04"/>
<keyword evidence="1" id="KW-0040">ANK repeat</keyword>
<evidence type="ECO:0000256" key="1">
    <source>
        <dbReference type="PROSITE-ProRule" id="PRU00023"/>
    </source>
</evidence>
<proteinExistence type="predicted"/>
<dbReference type="VEuPathDB" id="CryptoDB:Vbra_11886"/>
<dbReference type="PROSITE" id="PS50297">
    <property type="entry name" value="ANK_REP_REGION"/>
    <property type="match status" value="1"/>
</dbReference>
<dbReference type="InterPro" id="IPR036770">
    <property type="entry name" value="Ankyrin_rpt-contain_sf"/>
</dbReference>
<dbReference type="AlphaFoldDB" id="A0A0G4EG04"/>
<accession>A0A0G4EG04</accession>
<dbReference type="EMBL" id="CDMY01000227">
    <property type="protein sequence ID" value="CEL95456.1"/>
    <property type="molecule type" value="Genomic_DNA"/>
</dbReference>
<organism evidence="2 3">
    <name type="scientific">Vitrella brassicaformis (strain CCMP3155)</name>
    <dbReference type="NCBI Taxonomy" id="1169540"/>
    <lineage>
        <taxon>Eukaryota</taxon>
        <taxon>Sar</taxon>
        <taxon>Alveolata</taxon>
        <taxon>Colpodellida</taxon>
        <taxon>Vitrellaceae</taxon>
        <taxon>Vitrella</taxon>
    </lineage>
</organism>
<evidence type="ECO:0000313" key="2">
    <source>
        <dbReference type="EMBL" id="CEL95456.1"/>
    </source>
</evidence>
<dbReference type="Proteomes" id="UP000041254">
    <property type="component" value="Unassembled WGS sequence"/>
</dbReference>
<protein>
    <submittedName>
        <fullName evidence="2">Uncharacterized protein</fullName>
    </submittedName>
</protein>
<dbReference type="PROSITE" id="PS50088">
    <property type="entry name" value="ANK_REPEAT"/>
    <property type="match status" value="1"/>
</dbReference>
<sequence length="382" mass="42849">MGAALSRCDDACAHLLGAEEGEMRIPPRRQRLEDQLWEMYLDDERWRGRVTLPQMNLNTQEILWEILEGTLTAQRAATLVTGAELRVIVQIGDSYQWGLVELIMERRPPLPEACEIIDLLLQAGAPDVTAGDPSSLKHAITRGKYDVATVMLRHVNQNSPNLLRLHLLHVVARENHDIQPAVKLAMVSSLVELHPGQLLERDRNHRLPIHEFCRHPLSSEAAQEGLIDLLVRDGDRYTLNTTDRAGATPLQLAASDLNASGLLRGLLRHGANLWSAGVPRSSRLGRVEWMQRVVDAHLAYLRHNLLRLVRRSLNRALQPLWSIRAATDNGILREIKMKIAGYMCNAIPLYLPAPLRHRISKITRLFITAALERTTAGPQGAC</sequence>
<dbReference type="InterPro" id="IPR002110">
    <property type="entry name" value="Ankyrin_rpt"/>
</dbReference>
<dbReference type="InParanoid" id="A0A0G4EG04"/>
<feature type="repeat" description="ANK" evidence="1">
    <location>
        <begin position="245"/>
        <end position="273"/>
    </location>
</feature>
<dbReference type="SUPFAM" id="SSF48403">
    <property type="entry name" value="Ankyrin repeat"/>
    <property type="match status" value="1"/>
</dbReference>
<gene>
    <name evidence="2" type="ORF">Vbra_11886</name>
</gene>